<dbReference type="PATRIC" id="fig|2033.7.peg.947"/>
<dbReference type="SUPFAM" id="SSF51905">
    <property type="entry name" value="FAD/NAD(P)-binding domain"/>
    <property type="match status" value="1"/>
</dbReference>
<dbReference type="Proteomes" id="UP000072189">
    <property type="component" value="Unassembled WGS sequence"/>
</dbReference>
<sequence length="481" mass="50951">MTRAVVVGSGPNGLAAAATLSAAGLDVHVVEAAEELGGGARNSEPLLAGLIQDHCAAVHPMAAGSPYFADLDLPESPWVLPEIDCAHPLDDGDVVLLRRSIDDTAAELGRDGWRWRAMFGPSSRSFAALSEDILRPLVGIPRHPFLLARFGASAALPPLWTSRAFAEERTRALFLGVAAHAFQRLDQPLVGGIGAGIITAGHTVGWPVVAGGTGTLTAAVIARLRERGVTFETGRRIRSRRDLPPHDVAMLDVHPHAVAEILGGSMPRRTAEAFRRFRPGPAAFKVEFAVEGGVPWRAEETGRAGTVHLAGSAREIAAAERDVAEGRMPDRPFVLVGQQHVADPQRSVGDVHPLYAYAHVPAGYTGDATEAVVSQIERFAPGFRDRILAMRVITATEWSRRNPNFVGGDILTGAKTPLQFTLGPRITARPYDTGVPGYYLCSAATPPGPGIHGLCGVNAARRALRGIVPTPTGRSAEVQPA</sequence>
<dbReference type="PANTHER" id="PTHR10668">
    <property type="entry name" value="PHYTOENE DEHYDROGENASE"/>
    <property type="match status" value="1"/>
</dbReference>
<dbReference type="InterPro" id="IPR036188">
    <property type="entry name" value="FAD/NAD-bd_sf"/>
</dbReference>
<dbReference type="PRINTS" id="PR00420">
    <property type="entry name" value="RNGMNOXGNASE"/>
</dbReference>
<dbReference type="AlphaFoldDB" id="A0A147FB18"/>
<protein>
    <submittedName>
        <fullName evidence="1">FAD-dependent oxidoreductase</fullName>
    </submittedName>
</protein>
<reference evidence="1 2" key="1">
    <citation type="journal article" date="2016" name="Front. Microbiol.">
        <title>Genomic Resource of Rice Seed Associated Bacteria.</title>
        <authorList>
            <person name="Midha S."/>
            <person name="Bansal K."/>
            <person name="Sharma S."/>
            <person name="Kumar N."/>
            <person name="Patil P.P."/>
            <person name="Chaudhry V."/>
            <person name="Patil P.B."/>
        </authorList>
    </citation>
    <scope>NUCLEOTIDE SEQUENCE [LARGE SCALE GENOMIC DNA]</scope>
    <source>
        <strain evidence="1 2">RSA3</strain>
    </source>
</reference>
<dbReference type="Pfam" id="PF13450">
    <property type="entry name" value="NAD_binding_8"/>
    <property type="match status" value="1"/>
</dbReference>
<dbReference type="RefSeq" id="WP_058613240.1">
    <property type="nucleotide sequence ID" value="NZ_LDRV01000016.1"/>
</dbReference>
<dbReference type="PANTHER" id="PTHR10668:SF105">
    <property type="entry name" value="DEHYDROGENASE-RELATED"/>
    <property type="match status" value="1"/>
</dbReference>
<accession>A0A147FB18</accession>
<proteinExistence type="predicted"/>
<name>A0A147FB18_MICTE</name>
<evidence type="ECO:0000313" key="2">
    <source>
        <dbReference type="Proteomes" id="UP000072189"/>
    </source>
</evidence>
<evidence type="ECO:0000313" key="1">
    <source>
        <dbReference type="EMBL" id="KTS13805.1"/>
    </source>
</evidence>
<organism evidence="1 2">
    <name type="scientific">Microbacterium testaceum</name>
    <name type="common">Aureobacterium testaceum</name>
    <name type="synonym">Brevibacterium testaceum</name>
    <dbReference type="NCBI Taxonomy" id="2033"/>
    <lineage>
        <taxon>Bacteria</taxon>
        <taxon>Bacillati</taxon>
        <taxon>Actinomycetota</taxon>
        <taxon>Actinomycetes</taxon>
        <taxon>Micrococcales</taxon>
        <taxon>Microbacteriaceae</taxon>
        <taxon>Microbacterium</taxon>
    </lineage>
</organism>
<dbReference type="EMBL" id="LDRV01000016">
    <property type="protein sequence ID" value="KTS13805.1"/>
    <property type="molecule type" value="Genomic_DNA"/>
</dbReference>
<dbReference type="Gene3D" id="3.50.50.60">
    <property type="entry name" value="FAD/NAD(P)-binding domain"/>
    <property type="match status" value="1"/>
</dbReference>
<gene>
    <name evidence="1" type="ORF">RSA3_03000</name>
</gene>
<comment type="caution">
    <text evidence="1">The sequence shown here is derived from an EMBL/GenBank/DDBJ whole genome shotgun (WGS) entry which is preliminary data.</text>
</comment>